<accession>A0AAV7JEH7</accession>
<sequence>MRTDYLFILVIFVLQILSVIGQDSQITISTTSTPYTTLPPNSNTAEIIVLTQDVTLEANITGIWQRPDKTYSTDNTINFDVFTVAYVGLYKFYAGDVNGDVSIQIDISATAQLLNNRTVLTGKVLATQLDISVDHG</sequence>
<dbReference type="Proteomes" id="UP001165289">
    <property type="component" value="Unassembled WGS sequence"/>
</dbReference>
<dbReference type="EMBL" id="JAKMXF010000345">
    <property type="protein sequence ID" value="KAI6647146.1"/>
    <property type="molecule type" value="Genomic_DNA"/>
</dbReference>
<gene>
    <name evidence="2" type="ORF">LOD99_8882</name>
</gene>
<organism evidence="2 3">
    <name type="scientific">Oopsacas minuta</name>
    <dbReference type="NCBI Taxonomy" id="111878"/>
    <lineage>
        <taxon>Eukaryota</taxon>
        <taxon>Metazoa</taxon>
        <taxon>Porifera</taxon>
        <taxon>Hexactinellida</taxon>
        <taxon>Hexasterophora</taxon>
        <taxon>Lyssacinosida</taxon>
        <taxon>Leucopsacidae</taxon>
        <taxon>Oopsacas</taxon>
    </lineage>
</organism>
<name>A0AAV7JEH7_9METZ</name>
<evidence type="ECO:0000313" key="2">
    <source>
        <dbReference type="EMBL" id="KAI6647146.1"/>
    </source>
</evidence>
<comment type="caution">
    <text evidence="2">The sequence shown here is derived from an EMBL/GenBank/DDBJ whole genome shotgun (WGS) entry which is preliminary data.</text>
</comment>
<keyword evidence="1" id="KW-0732">Signal</keyword>
<feature type="signal peptide" evidence="1">
    <location>
        <begin position="1"/>
        <end position="21"/>
    </location>
</feature>
<reference evidence="2 3" key="1">
    <citation type="journal article" date="2023" name="BMC Biol.">
        <title>The compact genome of the sponge Oopsacas minuta (Hexactinellida) is lacking key metazoan core genes.</title>
        <authorList>
            <person name="Santini S."/>
            <person name="Schenkelaars Q."/>
            <person name="Jourda C."/>
            <person name="Duchesne M."/>
            <person name="Belahbib H."/>
            <person name="Rocher C."/>
            <person name="Selva M."/>
            <person name="Riesgo A."/>
            <person name="Vervoort M."/>
            <person name="Leys S.P."/>
            <person name="Kodjabachian L."/>
            <person name="Le Bivic A."/>
            <person name="Borchiellini C."/>
            <person name="Claverie J.M."/>
            <person name="Renard E."/>
        </authorList>
    </citation>
    <scope>NUCLEOTIDE SEQUENCE [LARGE SCALE GENOMIC DNA]</scope>
    <source>
        <strain evidence="2">SPO-2</strain>
    </source>
</reference>
<feature type="chain" id="PRO_5043922209" evidence="1">
    <location>
        <begin position="22"/>
        <end position="136"/>
    </location>
</feature>
<protein>
    <submittedName>
        <fullName evidence="2">Uncharacterized protein</fullName>
    </submittedName>
</protein>
<evidence type="ECO:0000313" key="3">
    <source>
        <dbReference type="Proteomes" id="UP001165289"/>
    </source>
</evidence>
<dbReference type="AlphaFoldDB" id="A0AAV7JEH7"/>
<keyword evidence="3" id="KW-1185">Reference proteome</keyword>
<evidence type="ECO:0000256" key="1">
    <source>
        <dbReference type="SAM" id="SignalP"/>
    </source>
</evidence>
<proteinExistence type="predicted"/>